<evidence type="ECO:0000313" key="19">
    <source>
        <dbReference type="Proteomes" id="UP001630127"/>
    </source>
</evidence>
<feature type="transmembrane region" description="Helical" evidence="16">
    <location>
        <begin position="182"/>
        <end position="203"/>
    </location>
</feature>
<dbReference type="InterPro" id="IPR023214">
    <property type="entry name" value="HAD_sf"/>
</dbReference>
<dbReference type="InterPro" id="IPR023299">
    <property type="entry name" value="ATPase_P-typ_cyto_dom_N"/>
</dbReference>
<dbReference type="InterPro" id="IPR023298">
    <property type="entry name" value="ATPase_P-typ_TM_dom_sf"/>
</dbReference>
<dbReference type="Gene3D" id="3.40.1110.10">
    <property type="entry name" value="Calcium-transporting ATPase, cytoplasmic domain N"/>
    <property type="match status" value="2"/>
</dbReference>
<dbReference type="Pfam" id="PF00690">
    <property type="entry name" value="Cation_ATPase_N"/>
    <property type="match status" value="1"/>
</dbReference>
<accession>A0ABD2YPM8</accession>
<dbReference type="InterPro" id="IPR008250">
    <property type="entry name" value="ATPase_P-typ_transduc_dom_A_sf"/>
</dbReference>
<dbReference type="PRINTS" id="PR00120">
    <property type="entry name" value="HATPASE"/>
</dbReference>
<dbReference type="Pfam" id="PF13246">
    <property type="entry name" value="Cation_ATPase"/>
    <property type="match status" value="1"/>
</dbReference>
<feature type="transmembrane region" description="Helical" evidence="16">
    <location>
        <begin position="1016"/>
        <end position="1036"/>
    </location>
</feature>
<keyword evidence="14 16" id="KW-0472">Membrane</keyword>
<dbReference type="Gene3D" id="2.70.150.10">
    <property type="entry name" value="Calcium-transporting ATPase, cytoplasmic transduction domain A"/>
    <property type="match status" value="1"/>
</dbReference>
<dbReference type="InterPro" id="IPR006068">
    <property type="entry name" value="ATPase_P-typ_cation-transptr_C"/>
</dbReference>
<keyword evidence="13 16" id="KW-0406">Ion transport</keyword>
<dbReference type="GO" id="GO:0016020">
    <property type="term" value="C:membrane"/>
    <property type="evidence" value="ECO:0007669"/>
    <property type="project" value="UniProtKB-SubCell"/>
</dbReference>
<evidence type="ECO:0000256" key="2">
    <source>
        <dbReference type="ARBA" id="ARBA00006124"/>
    </source>
</evidence>
<feature type="transmembrane region" description="Helical" evidence="16">
    <location>
        <begin position="873"/>
        <end position="892"/>
    </location>
</feature>
<evidence type="ECO:0000256" key="12">
    <source>
        <dbReference type="ARBA" id="ARBA00022989"/>
    </source>
</evidence>
<sequence length="1049" mass="116553">MNDAYEASFDGVELPQLLTLSVARKRWRVIFNTVRGIRAFSLVRNQEVVADQSADLTPIFIDAQKRWRAIWTTLRVMVAFVRAGDNIAAEQLDNLLPPPSHTVLNVIPECFSEIAHLKNVKQLHLLGGVPGVASLLKSDAEKGIQGDHEVINSRRYDFGSNTIQKPTPKTLRIVFKSFSDPIIIILLICATLSLCFGIIHHGLRGWSDGGSIFVAVFVVITVTTLSNIWPRIQIFRLSKASDDFSISVIRNGQTKCISVFEAVVGDIVCLKTGDQVPADGLYMDGNPLQVDESSMQEGMESVEINGSLNPFFLSGTKVIKGSARMLVTAVGINTKWGKMLSSKSYDTEERTPLQRKLHELTIHIAKLGLMVASLALIVLLIRYFLGNMRNVNGKSDFTAGKTRIHEVFDALIGILATPVAIAATAIPEGLLLAVMITIAYSTKRMKSQKALVRNPETFEAVGSTTVICTDERGCLTSSHLVVSEFCFGNQLLEEGTFSSTPRNVLELVFEGILSRNIEVSSGSPIELTESEVDNAIQKWVVQDMGFNVEQVRENCTVHSPEIFNSEKTLSIIWTKKNTIDIIHVHQKGEPEIILSMCSYYYDADGFNKVMSMDAKENLTQIFQDMMSKGLRCIAFAHKKVPEKHEDAGGNFNPKLKEENSTFIGCLGLKYPCRPEVQKTVMDCQQAGVNIKLVTRNDLPTARAIAIECGIIGPNQDTMTGVLLDRQVLQNNAEKEIIENCDRIRVMARASTLDKLYMVRGLKQIGHVVAVTGHSIGDAAVLREANAGLSLGIQGTQQAKENSDIIILDDNFDSVAGVLRWGRGMYHKIQIYAQFQLTVSIASLVIDFVTAVSAKEPPTINIVASISAGKVPYATFQVLWVKLIVGTLAVLAITIDEPADELKQMPPVNRKQPFITSTMWKNIVGQALYPIIVLLTIQFKGQSTFKLDAKVKDTMIFNILVLWQLFIIFTTKRVEENIFKRMHRRKMFWGVIVITTLLQVVIVELLKKFADTEQLTWKQWTICIGIAVLAWPIGWLVQRIKCPLEALLHL</sequence>
<dbReference type="GO" id="GO:0046872">
    <property type="term" value="F:metal ion binding"/>
    <property type="evidence" value="ECO:0007669"/>
    <property type="project" value="UniProtKB-KW"/>
</dbReference>
<dbReference type="SMART" id="SM00831">
    <property type="entry name" value="Cation_ATPase_N"/>
    <property type="match status" value="1"/>
</dbReference>
<dbReference type="EMBL" id="JBJUIK010000013">
    <property type="protein sequence ID" value="KAL3507812.1"/>
    <property type="molecule type" value="Genomic_DNA"/>
</dbReference>
<dbReference type="Gene3D" id="3.40.50.1000">
    <property type="entry name" value="HAD superfamily/HAD-like"/>
    <property type="match status" value="2"/>
</dbReference>
<evidence type="ECO:0000256" key="8">
    <source>
        <dbReference type="ARBA" id="ARBA00022837"/>
    </source>
</evidence>
<dbReference type="NCBIfam" id="TIGR01517">
    <property type="entry name" value="ATPase-IIB_Ca"/>
    <property type="match status" value="1"/>
</dbReference>
<dbReference type="PANTHER" id="PTHR24093">
    <property type="entry name" value="CATION TRANSPORTING ATPASE"/>
    <property type="match status" value="1"/>
</dbReference>
<evidence type="ECO:0000256" key="6">
    <source>
        <dbReference type="ARBA" id="ARBA00022723"/>
    </source>
</evidence>
<keyword evidence="6" id="KW-0479">Metal-binding</keyword>
<dbReference type="InterPro" id="IPR036412">
    <property type="entry name" value="HAD-like_sf"/>
</dbReference>
<dbReference type="AlphaFoldDB" id="A0ABD2YPM8"/>
<evidence type="ECO:0000256" key="14">
    <source>
        <dbReference type="ARBA" id="ARBA00023136"/>
    </source>
</evidence>
<dbReference type="GO" id="GO:0005516">
    <property type="term" value="F:calmodulin binding"/>
    <property type="evidence" value="ECO:0007669"/>
    <property type="project" value="UniProtKB-KW"/>
</dbReference>
<evidence type="ECO:0000256" key="1">
    <source>
        <dbReference type="ARBA" id="ARBA00004141"/>
    </source>
</evidence>
<dbReference type="Proteomes" id="UP001630127">
    <property type="component" value="Unassembled WGS sequence"/>
</dbReference>
<dbReference type="GO" id="GO:0005524">
    <property type="term" value="F:ATP binding"/>
    <property type="evidence" value="ECO:0007669"/>
    <property type="project" value="UniProtKB-KW"/>
</dbReference>
<dbReference type="InterPro" id="IPR006408">
    <property type="entry name" value="P-type_ATPase_IIB"/>
</dbReference>
<dbReference type="EC" id="7.2.2.10" evidence="16"/>
<feature type="transmembrane region" description="Helical" evidence="16">
    <location>
        <begin position="410"/>
        <end position="440"/>
    </location>
</feature>
<evidence type="ECO:0000256" key="4">
    <source>
        <dbReference type="ARBA" id="ARBA00022568"/>
    </source>
</evidence>
<feature type="domain" description="Cation-transporting P-type ATPase N-terminal" evidence="17">
    <location>
        <begin position="125"/>
        <end position="198"/>
    </location>
</feature>
<dbReference type="GO" id="GO:0005388">
    <property type="term" value="F:P-type calcium transporter activity"/>
    <property type="evidence" value="ECO:0007669"/>
    <property type="project" value="UniProtKB-EC"/>
</dbReference>
<keyword evidence="19" id="KW-1185">Reference proteome</keyword>
<evidence type="ECO:0000256" key="7">
    <source>
        <dbReference type="ARBA" id="ARBA00022741"/>
    </source>
</evidence>
<feature type="transmembrane region" description="Helical" evidence="16">
    <location>
        <begin position="913"/>
        <end position="934"/>
    </location>
</feature>
<dbReference type="Pfam" id="PF00689">
    <property type="entry name" value="Cation_ATPase_C"/>
    <property type="match status" value="1"/>
</dbReference>
<dbReference type="SUPFAM" id="SSF81653">
    <property type="entry name" value="Calcium ATPase, transduction domain A"/>
    <property type="match status" value="1"/>
</dbReference>
<evidence type="ECO:0000256" key="3">
    <source>
        <dbReference type="ARBA" id="ARBA00022448"/>
    </source>
</evidence>
<evidence type="ECO:0000256" key="13">
    <source>
        <dbReference type="ARBA" id="ARBA00023065"/>
    </source>
</evidence>
<keyword evidence="10" id="KW-0460">Magnesium</keyword>
<dbReference type="InterPro" id="IPR001757">
    <property type="entry name" value="P_typ_ATPase"/>
</dbReference>
<keyword evidence="4 16" id="KW-0109">Calcium transport</keyword>
<evidence type="ECO:0000256" key="10">
    <source>
        <dbReference type="ARBA" id="ARBA00022842"/>
    </source>
</evidence>
<proteinExistence type="inferred from homology"/>
<keyword evidence="5 16" id="KW-0812">Transmembrane</keyword>
<dbReference type="Pfam" id="PF00122">
    <property type="entry name" value="E1-E2_ATPase"/>
    <property type="match status" value="1"/>
</dbReference>
<feature type="transmembrane region" description="Helical" evidence="16">
    <location>
        <begin position="986"/>
        <end position="1004"/>
    </location>
</feature>
<evidence type="ECO:0000256" key="5">
    <source>
        <dbReference type="ARBA" id="ARBA00022692"/>
    </source>
</evidence>
<dbReference type="PRINTS" id="PR00119">
    <property type="entry name" value="CATATPASE"/>
</dbReference>
<dbReference type="SUPFAM" id="SSF81660">
    <property type="entry name" value="Metal cation-transporting ATPase, ATP-binding domain N"/>
    <property type="match status" value="1"/>
</dbReference>
<keyword evidence="3 16" id="KW-0813">Transport</keyword>
<gene>
    <name evidence="18" type="ORF">ACH5RR_033194</name>
</gene>
<name>A0ABD2YPM8_9GENT</name>
<dbReference type="Gene3D" id="1.20.1110.10">
    <property type="entry name" value="Calcium-transporting ATPase, transmembrane domain"/>
    <property type="match status" value="2"/>
</dbReference>
<evidence type="ECO:0000256" key="16">
    <source>
        <dbReference type="RuleBase" id="RU361146"/>
    </source>
</evidence>
<dbReference type="InterPro" id="IPR004014">
    <property type="entry name" value="ATPase_P-typ_cation-transptr_N"/>
</dbReference>
<feature type="transmembrane region" description="Helical" evidence="16">
    <location>
        <begin position="830"/>
        <end position="853"/>
    </location>
</feature>
<comment type="catalytic activity">
    <reaction evidence="15 16">
        <text>Ca(2+)(in) + ATP + H2O = Ca(2+)(out) + ADP + phosphate + H(+)</text>
        <dbReference type="Rhea" id="RHEA:18105"/>
        <dbReference type="ChEBI" id="CHEBI:15377"/>
        <dbReference type="ChEBI" id="CHEBI:15378"/>
        <dbReference type="ChEBI" id="CHEBI:29108"/>
        <dbReference type="ChEBI" id="CHEBI:30616"/>
        <dbReference type="ChEBI" id="CHEBI:43474"/>
        <dbReference type="ChEBI" id="CHEBI:456216"/>
        <dbReference type="EC" id="7.2.2.10"/>
    </reaction>
</comment>
<keyword evidence="9 16" id="KW-0067">ATP-binding</keyword>
<dbReference type="SUPFAM" id="SSF81665">
    <property type="entry name" value="Calcium ATPase, transmembrane domain M"/>
    <property type="match status" value="1"/>
</dbReference>
<keyword evidence="8 16" id="KW-0106">Calcium</keyword>
<comment type="function">
    <text evidence="16">Catalyzes the hydrolysis of ATP coupled with the transport of calcium.</text>
</comment>
<comment type="caution">
    <text evidence="18">The sequence shown here is derived from an EMBL/GenBank/DDBJ whole genome shotgun (WGS) entry which is preliminary data.</text>
</comment>
<comment type="similarity">
    <text evidence="2 16">Belongs to the cation transport ATPase (P-type) (TC 3.A.3) family. Type IIB subfamily.</text>
</comment>
<feature type="transmembrane region" description="Helical" evidence="16">
    <location>
        <begin position="954"/>
        <end position="974"/>
    </location>
</feature>
<dbReference type="InterPro" id="IPR059000">
    <property type="entry name" value="ATPase_P-type_domA"/>
</dbReference>
<feature type="transmembrane region" description="Helical" evidence="16">
    <location>
        <begin position="364"/>
        <end position="385"/>
    </location>
</feature>
<dbReference type="PANTHER" id="PTHR24093:SF518">
    <property type="entry name" value="CALCIUM-TRANSPORTING ATPASE"/>
    <property type="match status" value="1"/>
</dbReference>
<evidence type="ECO:0000313" key="18">
    <source>
        <dbReference type="EMBL" id="KAL3507812.1"/>
    </source>
</evidence>
<evidence type="ECO:0000256" key="15">
    <source>
        <dbReference type="ARBA" id="ARBA00048694"/>
    </source>
</evidence>
<dbReference type="SUPFAM" id="SSF56784">
    <property type="entry name" value="HAD-like"/>
    <property type="match status" value="1"/>
</dbReference>
<protein>
    <recommendedName>
        <fullName evidence="16">Calcium-transporting ATPase</fullName>
        <ecNumber evidence="16">7.2.2.10</ecNumber>
    </recommendedName>
</protein>
<keyword evidence="7 16" id="KW-0547">Nucleotide-binding</keyword>
<evidence type="ECO:0000259" key="17">
    <source>
        <dbReference type="SMART" id="SM00831"/>
    </source>
</evidence>
<feature type="transmembrane region" description="Helical" evidence="16">
    <location>
        <begin position="209"/>
        <end position="229"/>
    </location>
</feature>
<organism evidence="18 19">
    <name type="scientific">Cinchona calisaya</name>
    <dbReference type="NCBI Taxonomy" id="153742"/>
    <lineage>
        <taxon>Eukaryota</taxon>
        <taxon>Viridiplantae</taxon>
        <taxon>Streptophyta</taxon>
        <taxon>Embryophyta</taxon>
        <taxon>Tracheophyta</taxon>
        <taxon>Spermatophyta</taxon>
        <taxon>Magnoliopsida</taxon>
        <taxon>eudicotyledons</taxon>
        <taxon>Gunneridae</taxon>
        <taxon>Pentapetalae</taxon>
        <taxon>asterids</taxon>
        <taxon>lamiids</taxon>
        <taxon>Gentianales</taxon>
        <taxon>Rubiaceae</taxon>
        <taxon>Cinchonoideae</taxon>
        <taxon>Cinchoneae</taxon>
        <taxon>Cinchona</taxon>
    </lineage>
</organism>
<reference evidence="18 19" key="1">
    <citation type="submission" date="2024-11" db="EMBL/GenBank/DDBJ databases">
        <title>A near-complete genome assembly of Cinchona calisaya.</title>
        <authorList>
            <person name="Lian D.C."/>
            <person name="Zhao X.W."/>
            <person name="Wei L."/>
        </authorList>
    </citation>
    <scope>NUCLEOTIDE SEQUENCE [LARGE SCALE GENOMIC DNA]</scope>
    <source>
        <tissue evidence="18">Nenye</tissue>
    </source>
</reference>
<keyword evidence="12 16" id="KW-1133">Transmembrane helix</keyword>
<evidence type="ECO:0000256" key="9">
    <source>
        <dbReference type="ARBA" id="ARBA00022840"/>
    </source>
</evidence>
<comment type="subcellular location">
    <subcellularLocation>
        <location evidence="1 16">Membrane</location>
        <topology evidence="1 16">Multi-pass membrane protein</topology>
    </subcellularLocation>
</comment>
<evidence type="ECO:0000256" key="11">
    <source>
        <dbReference type="ARBA" id="ARBA00022860"/>
    </source>
</evidence>
<keyword evidence="11" id="KW-0112">Calmodulin-binding</keyword>